<gene>
    <name evidence="3" type="ORF">N0F65_009781</name>
</gene>
<keyword evidence="4" id="KW-1185">Reference proteome</keyword>
<proteinExistence type="predicted"/>
<dbReference type="AlphaFoldDB" id="A0AAV2YVS7"/>
<protein>
    <recommendedName>
        <fullName evidence="2">DUF6818 domain-containing protein</fullName>
    </recommendedName>
</protein>
<feature type="domain" description="DUF6818" evidence="2">
    <location>
        <begin position="28"/>
        <end position="62"/>
    </location>
</feature>
<sequence length="65" mass="7456">MTSNETKGKNFRTPEGCPMLDIVEAQLPFGQEQWERVASKNNENLPGGWPQRDGPSLKRKFHWSV</sequence>
<organism evidence="3 4">
    <name type="scientific">Lagenidium giganteum</name>
    <dbReference type="NCBI Taxonomy" id="4803"/>
    <lineage>
        <taxon>Eukaryota</taxon>
        <taxon>Sar</taxon>
        <taxon>Stramenopiles</taxon>
        <taxon>Oomycota</taxon>
        <taxon>Peronosporomycetes</taxon>
        <taxon>Pythiales</taxon>
        <taxon>Pythiaceae</taxon>
    </lineage>
</organism>
<dbReference type="InterPro" id="IPR049203">
    <property type="entry name" value="DUF6818"/>
</dbReference>
<comment type="caution">
    <text evidence="3">The sequence shown here is derived from an EMBL/GenBank/DDBJ whole genome shotgun (WGS) entry which is preliminary data.</text>
</comment>
<evidence type="ECO:0000256" key="1">
    <source>
        <dbReference type="SAM" id="MobiDB-lite"/>
    </source>
</evidence>
<feature type="region of interest" description="Disordered" evidence="1">
    <location>
        <begin position="40"/>
        <end position="65"/>
    </location>
</feature>
<accession>A0AAV2YVS7</accession>
<dbReference type="Proteomes" id="UP001146120">
    <property type="component" value="Unassembled WGS sequence"/>
</dbReference>
<dbReference type="Pfam" id="PF20681">
    <property type="entry name" value="DUF6818"/>
    <property type="match status" value="1"/>
</dbReference>
<evidence type="ECO:0000313" key="4">
    <source>
        <dbReference type="Proteomes" id="UP001146120"/>
    </source>
</evidence>
<name>A0AAV2YVS7_9STRA</name>
<evidence type="ECO:0000313" key="3">
    <source>
        <dbReference type="EMBL" id="DAZ97513.1"/>
    </source>
</evidence>
<reference evidence="3" key="1">
    <citation type="submission" date="2022-11" db="EMBL/GenBank/DDBJ databases">
        <authorList>
            <person name="Morgan W.R."/>
            <person name="Tartar A."/>
        </authorList>
    </citation>
    <scope>NUCLEOTIDE SEQUENCE</scope>
    <source>
        <strain evidence="3">ARSEF 373</strain>
    </source>
</reference>
<reference evidence="3" key="2">
    <citation type="journal article" date="2023" name="Microbiol Resour">
        <title>Decontamination and Annotation of the Draft Genome Sequence of the Oomycete Lagenidium giganteum ARSEF 373.</title>
        <authorList>
            <person name="Morgan W.R."/>
            <person name="Tartar A."/>
        </authorList>
    </citation>
    <scope>NUCLEOTIDE SEQUENCE</scope>
    <source>
        <strain evidence="3">ARSEF 373</strain>
    </source>
</reference>
<dbReference type="EMBL" id="DAKRPA010000133">
    <property type="protein sequence ID" value="DAZ97513.1"/>
    <property type="molecule type" value="Genomic_DNA"/>
</dbReference>
<evidence type="ECO:0000259" key="2">
    <source>
        <dbReference type="Pfam" id="PF20681"/>
    </source>
</evidence>